<dbReference type="Gene3D" id="2.60.40.10">
    <property type="entry name" value="Immunoglobulins"/>
    <property type="match status" value="8"/>
</dbReference>
<evidence type="ECO:0000256" key="3">
    <source>
        <dbReference type="ARBA" id="ARBA00022490"/>
    </source>
</evidence>
<dbReference type="Proteomes" id="UP000271974">
    <property type="component" value="Unassembled WGS sequence"/>
</dbReference>
<keyword evidence="10" id="KW-1185">Reference proteome</keyword>
<evidence type="ECO:0000256" key="2">
    <source>
        <dbReference type="ARBA" id="ARBA00004496"/>
    </source>
</evidence>
<keyword evidence="3" id="KW-0963">Cytoplasm</keyword>
<comment type="caution">
    <text evidence="9">The sequence shown here is derived from an EMBL/GenBank/DDBJ whole genome shotgun (WGS) entry which is preliminary data.</text>
</comment>
<evidence type="ECO:0000256" key="1">
    <source>
        <dbReference type="ARBA" id="ARBA00004138"/>
    </source>
</evidence>
<dbReference type="EMBL" id="RQTK01000271">
    <property type="protein sequence ID" value="RUS82779.1"/>
    <property type="molecule type" value="Genomic_DNA"/>
</dbReference>
<dbReference type="GO" id="GO:0005929">
    <property type="term" value="C:cilium"/>
    <property type="evidence" value="ECO:0007669"/>
    <property type="project" value="UniProtKB-SubCell"/>
</dbReference>
<dbReference type="GO" id="GO:0008285">
    <property type="term" value="P:negative regulation of cell population proliferation"/>
    <property type="evidence" value="ECO:0007669"/>
    <property type="project" value="InterPro"/>
</dbReference>
<keyword evidence="5" id="KW-0966">Cell projection</keyword>
<name>A0A433TMG7_ELYCH</name>
<reference evidence="9 10" key="1">
    <citation type="submission" date="2019-01" db="EMBL/GenBank/DDBJ databases">
        <title>A draft genome assembly of the solar-powered sea slug Elysia chlorotica.</title>
        <authorList>
            <person name="Cai H."/>
            <person name="Li Q."/>
            <person name="Fang X."/>
            <person name="Li J."/>
            <person name="Curtis N.E."/>
            <person name="Altenburger A."/>
            <person name="Shibata T."/>
            <person name="Feng M."/>
            <person name="Maeda T."/>
            <person name="Schwartz J.A."/>
            <person name="Shigenobu S."/>
            <person name="Lundholm N."/>
            <person name="Nishiyama T."/>
            <person name="Yang H."/>
            <person name="Hasebe M."/>
            <person name="Li S."/>
            <person name="Pierce S.K."/>
            <person name="Wang J."/>
        </authorList>
    </citation>
    <scope>NUCLEOTIDE SEQUENCE [LARGE SCALE GENOMIC DNA]</scope>
    <source>
        <strain evidence="9">EC2010</strain>
        <tissue evidence="9">Whole organism of an adult</tissue>
    </source>
</reference>
<evidence type="ECO:0000313" key="10">
    <source>
        <dbReference type="Proteomes" id="UP000271974"/>
    </source>
</evidence>
<sequence>MSEDQREENRKDLEMVQAKINFLRNPRHVPPSAPLGSRSLVQASKKKPKEIGIRQDPEPISTDSVVFVPSPPVVEFKNYKVGEVYEITLELKNMSSVMRQCRVLPPSSNIFSIGLGQFPGESGLVAPGMSCKYDVRFAPDSLKDYDDHITVQTQATEPIIVPLRGRRPPPVLTLPSEVDLGNCLVGGIQATQLLVKNEGGPGRFCLMTKNKWPTTSIRTVIPNITKITIKQAPFEIHPATFELGPGQSTVLEVLFQPQSDKVFTQDMIICCDNCHASNFRLKGEGEYAKIGLAEVEMGLSDYSPSEFRDISAQNLLRFDELNPFTYTERLVKVVNHTKVELPFQWMVYKPIMPKTGPCNPPQEPSKVHLNRQQEEDRVPDMEAAFSVFPNNGILQPSEIAQFRVTFAPPTEGDYHNVVHMMLQHIPPSIESSFAAALLHAKSSEIVSRTTVIEQGTFSDTEENINFFPSNVLRDVTGLELEVKAKCIPLSVVLHPYAIFMHVPVLQGSTIKRLFTMANHSYSTITFQWEPYTDSYLLEVEPPFGELDPGMAMDLEISITGVEPGTISHTLYCYVMNMPEPLHLHVQATVKGPELKLAQPSVDFGLVQVGQQVEKELTIINTSQVMVKFSITDTPEHLETDDPMAPSDLTLSEMSGELKPLERRQIVMTFSPTLPRTMKRVCQVEYEGGQPCSIGVYGEAQNPVVCFLECEKFLPEVYLDVPVVFKAVLHNQTLIPTSFHWKPVEGAQKKDCTVEIEELEGKIESWEQRSVSIAFTPHKAMSFSEVRLPCTIEGQTDNIYLNITCDVRTLEVSFKTSTDTHLLSDQMKVDFGECVPLGETVKRYVHICNQTAITAPFTVGLEKFTATLPVPPPEATTAGTARSRGRNLLSRTPNIADPISKTETKAMEEYNKFILSEKNGLAFVVYPLSGKLQPFGESIIEITAHSNMWGKYQDNIIFKVGYLEPVPILATITVVGCPLNFQLTAGQAEHKAVVRFGSHVSGAEPITRKLKINNTSPKDIRVDWEMFEDAPESKKLVDFITCFGRAFPPQDAKGNEIINPYPVKTESLHVPSSMDFIPNSPDTYQTMSLSSVMQSHISSGYEEDNPKIISCFLRPHLGDFSTRPFSISPKQLTIPGEGSSTVELTFTPLPTNDVPEEKDCVGFAFGYLSLDQEDQCGGKVTRPEAYAAELLRLDFTAHLKPALLTVEETDDEGMVYRSAMSDIMKNDLIKPEALRVCSTMLSNNTLTPLTFRLKVKDPWTLVDLDPVCTKDSASRAKDTLPCTLNPRHNLMVKVAFRVTPSLVLKASSKAKNLILTESSTGDKLNFQDVLHIQFENGAEQAVPLYASLAIPQFELSADILDFGTCLVGQTREQELTISNITASHSFWTISFENKSEFCDENTFQITPTEGRLEAHVTHISNSKATIKVFFTAGHSESYDCTFIVQGLLGEQSRLLHVYGNGSYDGKHEAVLNI</sequence>
<dbReference type="OrthoDB" id="2115465at2759"/>
<protein>
    <recommendedName>
        <fullName evidence="11">Abnormal spindle-like microcephaly-associated protein ASH domain-containing protein</fullName>
    </recommendedName>
</protein>
<dbReference type="InterPro" id="IPR053879">
    <property type="entry name" value="HYDIN_VesB_CFA65-like_Ig"/>
</dbReference>
<accession>A0A433TMG7</accession>
<dbReference type="PANTHER" id="PTHR46348:SF1">
    <property type="entry name" value="DELETED IN LUNG AND ESOPHAGEAL CANCER PROTEIN 1"/>
    <property type="match status" value="1"/>
</dbReference>
<dbReference type="PANTHER" id="PTHR46348">
    <property type="entry name" value="DELETED IN LUNG AND ESOPHAGEAL CANCER PROTEIN 1"/>
    <property type="match status" value="1"/>
</dbReference>
<dbReference type="Pfam" id="PF23316">
    <property type="entry name" value="Ig_DLEC1_6th"/>
    <property type="match status" value="1"/>
</dbReference>
<feature type="domain" description="Deleted in lung and esophageal cancer protein 1 Ig-like" evidence="8">
    <location>
        <begin position="70"/>
        <end position="166"/>
    </location>
</feature>
<comment type="subcellular location">
    <subcellularLocation>
        <location evidence="1">Cell projection</location>
        <location evidence="1">Cilium</location>
    </subcellularLocation>
    <subcellularLocation>
        <location evidence="2">Cytoplasm</location>
    </subcellularLocation>
</comment>
<evidence type="ECO:0000313" key="9">
    <source>
        <dbReference type="EMBL" id="RUS82779.1"/>
    </source>
</evidence>
<evidence type="ECO:0000259" key="8">
    <source>
        <dbReference type="Pfam" id="PF23277"/>
    </source>
</evidence>
<dbReference type="InterPro" id="IPR033304">
    <property type="entry name" value="DLEC1"/>
</dbReference>
<feature type="domain" description="HYDIN/VesB/CFA65-like Ig-like" evidence="7">
    <location>
        <begin position="1350"/>
        <end position="1458"/>
    </location>
</feature>
<keyword evidence="4" id="KW-0969">Cilium</keyword>
<dbReference type="GO" id="GO:0005737">
    <property type="term" value="C:cytoplasm"/>
    <property type="evidence" value="ECO:0007669"/>
    <property type="project" value="UniProtKB-SubCell"/>
</dbReference>
<dbReference type="STRING" id="188477.A0A433TMG7"/>
<proteinExistence type="predicted"/>
<evidence type="ECO:0008006" key="11">
    <source>
        <dbReference type="Google" id="ProtNLM"/>
    </source>
</evidence>
<dbReference type="Pfam" id="PF23277">
    <property type="entry name" value="Ig_Dlec1_1"/>
    <property type="match status" value="1"/>
</dbReference>
<feature type="domain" description="HYDIN/VesB/CFA65-like Ig-like" evidence="7">
    <location>
        <begin position="170"/>
        <end position="282"/>
    </location>
</feature>
<gene>
    <name evidence="9" type="ORF">EGW08_009443</name>
</gene>
<evidence type="ECO:0000256" key="6">
    <source>
        <dbReference type="SAM" id="MobiDB-lite"/>
    </source>
</evidence>
<feature type="region of interest" description="Disordered" evidence="6">
    <location>
        <begin position="26"/>
        <end position="56"/>
    </location>
</feature>
<dbReference type="InterPro" id="IPR013783">
    <property type="entry name" value="Ig-like_fold"/>
</dbReference>
<evidence type="ECO:0000256" key="5">
    <source>
        <dbReference type="ARBA" id="ARBA00023273"/>
    </source>
</evidence>
<evidence type="ECO:0000259" key="7">
    <source>
        <dbReference type="Pfam" id="PF22544"/>
    </source>
</evidence>
<dbReference type="GO" id="GO:0015631">
    <property type="term" value="F:tubulin binding"/>
    <property type="evidence" value="ECO:0007669"/>
    <property type="project" value="TreeGrafter"/>
</dbReference>
<dbReference type="InterPro" id="IPR059041">
    <property type="entry name" value="Ig_DLEC1_1"/>
</dbReference>
<dbReference type="Pfam" id="PF22544">
    <property type="entry name" value="HYDIN_VesB_CFA65-like_Ig"/>
    <property type="match status" value="3"/>
</dbReference>
<feature type="domain" description="HYDIN/VesB/CFA65-like Ig-like" evidence="7">
    <location>
        <begin position="592"/>
        <end position="697"/>
    </location>
</feature>
<evidence type="ECO:0000256" key="4">
    <source>
        <dbReference type="ARBA" id="ARBA00023069"/>
    </source>
</evidence>
<organism evidence="9 10">
    <name type="scientific">Elysia chlorotica</name>
    <name type="common">Eastern emerald elysia</name>
    <name type="synonym">Sea slug</name>
    <dbReference type="NCBI Taxonomy" id="188477"/>
    <lineage>
        <taxon>Eukaryota</taxon>
        <taxon>Metazoa</taxon>
        <taxon>Spiralia</taxon>
        <taxon>Lophotrochozoa</taxon>
        <taxon>Mollusca</taxon>
        <taxon>Gastropoda</taxon>
        <taxon>Heterobranchia</taxon>
        <taxon>Euthyneura</taxon>
        <taxon>Panpulmonata</taxon>
        <taxon>Sacoglossa</taxon>
        <taxon>Placobranchoidea</taxon>
        <taxon>Plakobranchidae</taxon>
        <taxon>Elysia</taxon>
    </lineage>
</organism>